<gene>
    <name evidence="1" type="ORF">R3W88_019535</name>
</gene>
<dbReference type="AlphaFoldDB" id="A0AAV9KKE8"/>
<dbReference type="EMBL" id="JAWPEI010000010">
    <property type="protein sequence ID" value="KAK4713628.1"/>
    <property type="molecule type" value="Genomic_DNA"/>
</dbReference>
<dbReference type="PANTHER" id="PTHR35218">
    <property type="entry name" value="RNASE H DOMAIN-CONTAINING PROTEIN"/>
    <property type="match status" value="1"/>
</dbReference>
<protein>
    <submittedName>
        <fullName evidence="1">Uncharacterized protein</fullName>
    </submittedName>
</protein>
<evidence type="ECO:0000313" key="1">
    <source>
        <dbReference type="EMBL" id="KAK4713628.1"/>
    </source>
</evidence>
<proteinExistence type="predicted"/>
<dbReference type="PANTHER" id="PTHR35218:SF8">
    <property type="entry name" value="ENDONUCLEASE_EXONUCLEASE_PHOSPHATASE"/>
    <property type="match status" value="1"/>
</dbReference>
<sequence length="345" mass="40179">MVKLHKPAMLVLLETRLGEHKRLTKVPHFDSQIQSATNGLLGGIVIMWKKDILKLSDISITSQRIHVTVQVSTEPNQWFFSTIYASNDFTARTNLWNELTSFSKYIKGGWLIGVIPMRSFKLAIMAVKYTSTNKRYRNRSKLIPERLHRCVANNSWIIRYPYSSITHLPRTKSDHCPLQVSLDSPSSLNNNKPFRMEPISIKNIQKEAMDWNRITFGNIFRKIKRILAKMNGMQKSPAYSHSHYLWNLEAYLLNDYDTVLKVEEDFWKTKSKIDWFSRGDANTKFFHTSTINRRGRNRIRSLHDDMGNTITNEEQITSHILSYFTKIFTTNNTQSLIKDRSNGGD</sequence>
<keyword evidence="2" id="KW-1185">Reference proteome</keyword>
<accession>A0AAV9KKE8</accession>
<organism evidence="1 2">
    <name type="scientific">Solanum pinnatisectum</name>
    <name type="common">tansyleaf nightshade</name>
    <dbReference type="NCBI Taxonomy" id="50273"/>
    <lineage>
        <taxon>Eukaryota</taxon>
        <taxon>Viridiplantae</taxon>
        <taxon>Streptophyta</taxon>
        <taxon>Embryophyta</taxon>
        <taxon>Tracheophyta</taxon>
        <taxon>Spermatophyta</taxon>
        <taxon>Magnoliopsida</taxon>
        <taxon>eudicotyledons</taxon>
        <taxon>Gunneridae</taxon>
        <taxon>Pentapetalae</taxon>
        <taxon>asterids</taxon>
        <taxon>lamiids</taxon>
        <taxon>Solanales</taxon>
        <taxon>Solanaceae</taxon>
        <taxon>Solanoideae</taxon>
        <taxon>Solaneae</taxon>
        <taxon>Solanum</taxon>
    </lineage>
</organism>
<reference evidence="1 2" key="1">
    <citation type="submission" date="2023-10" db="EMBL/GenBank/DDBJ databases">
        <title>Genome-Wide Identification Analysis in wild type Solanum Pinnatisectum Reveals Some Genes Defensing Phytophthora Infestans.</title>
        <authorList>
            <person name="Sun C."/>
        </authorList>
    </citation>
    <scope>NUCLEOTIDE SEQUENCE [LARGE SCALE GENOMIC DNA]</scope>
    <source>
        <strain evidence="1">LQN</strain>
        <tissue evidence="1">Leaf</tissue>
    </source>
</reference>
<name>A0AAV9KKE8_9SOLN</name>
<dbReference type="InterPro" id="IPR036691">
    <property type="entry name" value="Endo/exonu/phosph_ase_sf"/>
</dbReference>
<evidence type="ECO:0000313" key="2">
    <source>
        <dbReference type="Proteomes" id="UP001311915"/>
    </source>
</evidence>
<dbReference type="Proteomes" id="UP001311915">
    <property type="component" value="Unassembled WGS sequence"/>
</dbReference>
<comment type="caution">
    <text evidence="1">The sequence shown here is derived from an EMBL/GenBank/DDBJ whole genome shotgun (WGS) entry which is preliminary data.</text>
</comment>
<dbReference type="Gene3D" id="3.60.10.10">
    <property type="entry name" value="Endonuclease/exonuclease/phosphatase"/>
    <property type="match status" value="1"/>
</dbReference>
<dbReference type="SUPFAM" id="SSF56219">
    <property type="entry name" value="DNase I-like"/>
    <property type="match status" value="1"/>
</dbReference>